<protein>
    <recommendedName>
        <fullName evidence="3">Alpha/beta hydrolase</fullName>
    </recommendedName>
</protein>
<comment type="caution">
    <text evidence="1">The sequence shown here is derived from an EMBL/GenBank/DDBJ whole genome shotgun (WGS) entry which is preliminary data.</text>
</comment>
<evidence type="ECO:0008006" key="3">
    <source>
        <dbReference type="Google" id="ProtNLM"/>
    </source>
</evidence>
<reference evidence="1 2" key="1">
    <citation type="submission" date="2023-10" db="EMBL/GenBank/DDBJ databases">
        <title>179-bfca-hs.</title>
        <authorList>
            <person name="Miliotis G."/>
            <person name="Sengupta P."/>
            <person name="Hameed A."/>
            <person name="Chuvochina M."/>
            <person name="Mcdonagh F."/>
            <person name="Simpson A.C."/>
            <person name="Singh N.K."/>
            <person name="Rekha P.D."/>
            <person name="Raman K."/>
            <person name="Hugenholtz P."/>
            <person name="Venkateswaran K."/>
        </authorList>
    </citation>
    <scope>NUCLEOTIDE SEQUENCE [LARGE SCALE GENOMIC DNA]</scope>
    <source>
        <strain evidence="1 2">179-BFC-A-HS</strain>
    </source>
</reference>
<name>A0ABU5CEJ2_9BACI</name>
<dbReference type="EMBL" id="JAROCA020000001">
    <property type="protein sequence ID" value="MDY0404701.1"/>
    <property type="molecule type" value="Genomic_DNA"/>
</dbReference>
<organism evidence="1 2">
    <name type="scientific">Tigheibacillus jepli</name>
    <dbReference type="NCBI Taxonomy" id="3035914"/>
    <lineage>
        <taxon>Bacteria</taxon>
        <taxon>Bacillati</taxon>
        <taxon>Bacillota</taxon>
        <taxon>Bacilli</taxon>
        <taxon>Bacillales</taxon>
        <taxon>Bacillaceae</taxon>
        <taxon>Tigheibacillus</taxon>
    </lineage>
</organism>
<evidence type="ECO:0000313" key="1">
    <source>
        <dbReference type="EMBL" id="MDY0404701.1"/>
    </source>
</evidence>
<gene>
    <name evidence="1" type="ORF">P5G51_004155</name>
</gene>
<dbReference type="RefSeq" id="WP_320384278.1">
    <property type="nucleotide sequence ID" value="NZ_JAROCA020000001.1"/>
</dbReference>
<evidence type="ECO:0000313" key="2">
    <source>
        <dbReference type="Proteomes" id="UP001228376"/>
    </source>
</evidence>
<proteinExistence type="predicted"/>
<sequence>MLNQIMGNHALSANIFDDVLRSFPNEIKEDELGYRKLTLFDNGKSRIEFYKNLKPTKSLIFTFDSVNICWDEPSFGFKLLQRQNMDIIAVRKKTKKSFHQDLSKDTFDQTVKDLASGYQNKFSYGFSLGAYAALYYTSDMDCQILALSPRLPIHPIYGTKEDKGKQTLYHSLSHPFNDKASPTIIYDPTNKIDKKYVEESLLASYPNAQLKKMPYGGHRMTFHLLSMGVLKKYVLTFINQGSVPAYNRSLKSQSPNYCRLLGEACLKHHKLKWADHLSMEALKAEPTNKRAMKLRVNVLKK</sequence>
<keyword evidence="2" id="KW-1185">Reference proteome</keyword>
<accession>A0ABU5CEJ2</accession>
<dbReference type="Proteomes" id="UP001228376">
    <property type="component" value="Unassembled WGS sequence"/>
</dbReference>